<evidence type="ECO:0000313" key="3">
    <source>
        <dbReference type="EMBL" id="KFU80227.1"/>
    </source>
</evidence>
<evidence type="ECO:0000256" key="1">
    <source>
        <dbReference type="SAM" id="MobiDB-lite"/>
    </source>
</evidence>
<name>A0A2P2FTZ8_AMYLU</name>
<keyword evidence="2" id="KW-0732">Signal</keyword>
<feature type="chain" id="PRO_5015133324" description="Secreted protein" evidence="2">
    <location>
        <begin position="29"/>
        <end position="234"/>
    </location>
</feature>
<comment type="caution">
    <text evidence="3">The sequence shown here is derived from an EMBL/GenBank/DDBJ whole genome shotgun (WGS) entry which is preliminary data.</text>
</comment>
<evidence type="ECO:0000256" key="2">
    <source>
        <dbReference type="SAM" id="SignalP"/>
    </source>
</evidence>
<feature type="region of interest" description="Disordered" evidence="1">
    <location>
        <begin position="116"/>
        <end position="177"/>
    </location>
</feature>
<dbReference type="EMBL" id="JFBM01000012">
    <property type="protein sequence ID" value="KFU80227.1"/>
    <property type="molecule type" value="Genomic_DNA"/>
</dbReference>
<evidence type="ECO:0008006" key="5">
    <source>
        <dbReference type="Google" id="ProtNLM"/>
    </source>
</evidence>
<feature type="region of interest" description="Disordered" evidence="1">
    <location>
        <begin position="80"/>
        <end position="102"/>
    </location>
</feature>
<proteinExistence type="predicted"/>
<accession>A0A2P2FTZ8</accession>
<dbReference type="AlphaFoldDB" id="A0A2P2FTZ8"/>
<sequence length="234" mass="23708">MQNWVKFVVRTTLVSGGLLMVGPGVASATGNVDPDLPASLVDQQVVTPAVVVVDDSLREAKPLQQLETAGRRVLQPVADTADGAPGAATPAGPVHPAQVASLRSKPLAVTEDVLETETPSLPLSGTIATDPLDPGAGTRVTAVNAEAPELGSSHNVRGRSDTSRSAGLGQDSVVSPASVLRETGASTLPVDMPVSGQLPTIEQIASVVPDASALDTALAPLGSTLLSPLTQTRQ</sequence>
<dbReference type="RefSeq" id="WP_034311247.1">
    <property type="nucleotide sequence ID" value="NZ_JFBM01000012.1"/>
</dbReference>
<keyword evidence="4" id="KW-1185">Reference proteome</keyword>
<protein>
    <recommendedName>
        <fullName evidence="5">Secreted protein</fullName>
    </recommendedName>
</protein>
<evidence type="ECO:0000313" key="4">
    <source>
        <dbReference type="Proteomes" id="UP000256220"/>
    </source>
</evidence>
<reference evidence="3 4" key="1">
    <citation type="journal article" date="2014" name="Genome Announc.">
        <title>Draft Genome Sequence of Amycolatopsis lurida NRRL 2430, Producer of the Glycopeptide Family Antibiotic Ristocetin.</title>
        <authorList>
            <person name="Kwun M.J."/>
            <person name="Hong H.J."/>
        </authorList>
    </citation>
    <scope>NUCLEOTIDE SEQUENCE [LARGE SCALE GENOMIC DNA]</scope>
    <source>
        <strain evidence="3 4">NRRL 2430</strain>
    </source>
</reference>
<gene>
    <name evidence="3" type="ORF">BB31_15460</name>
</gene>
<feature type="compositionally biased region" description="Low complexity" evidence="1">
    <location>
        <begin position="80"/>
        <end position="97"/>
    </location>
</feature>
<dbReference type="Proteomes" id="UP000256220">
    <property type="component" value="Unassembled WGS sequence"/>
</dbReference>
<organism evidence="3 4">
    <name type="scientific">Amycolatopsis lurida NRRL 2430</name>
    <dbReference type="NCBI Taxonomy" id="1460371"/>
    <lineage>
        <taxon>Bacteria</taxon>
        <taxon>Bacillati</taxon>
        <taxon>Actinomycetota</taxon>
        <taxon>Actinomycetes</taxon>
        <taxon>Pseudonocardiales</taxon>
        <taxon>Pseudonocardiaceae</taxon>
        <taxon>Amycolatopsis</taxon>
    </lineage>
</organism>
<feature type="signal peptide" evidence="2">
    <location>
        <begin position="1"/>
        <end position="28"/>
    </location>
</feature>
<feature type="compositionally biased region" description="Polar residues" evidence="1">
    <location>
        <begin position="117"/>
        <end position="127"/>
    </location>
</feature>